<dbReference type="PANTHER" id="PTHR12526">
    <property type="entry name" value="GLYCOSYLTRANSFERASE"/>
    <property type="match status" value="1"/>
</dbReference>
<protein>
    <submittedName>
        <fullName evidence="2">Group 1 glycosyl transferase</fullName>
    </submittedName>
</protein>
<dbReference type="AlphaFoldDB" id="N0B8C1"/>
<dbReference type="Pfam" id="PF00534">
    <property type="entry name" value="Glycos_transf_1"/>
    <property type="match status" value="1"/>
</dbReference>
<dbReference type="SUPFAM" id="SSF53756">
    <property type="entry name" value="UDP-Glycosyltransferase/glycogen phosphorylase"/>
    <property type="match status" value="1"/>
</dbReference>
<dbReference type="EMBL" id="CP005587">
    <property type="protein sequence ID" value="AGK56310.1"/>
    <property type="molecule type" value="Genomic_DNA"/>
</dbReference>
<dbReference type="OrthoDB" id="185319at2"/>
<dbReference type="GO" id="GO:0016757">
    <property type="term" value="F:glycosyltransferase activity"/>
    <property type="evidence" value="ECO:0007669"/>
    <property type="project" value="InterPro"/>
</dbReference>
<keyword evidence="2" id="KW-0808">Transferase</keyword>
<dbReference type="KEGG" id="hdt:HYPDE_23118"/>
<dbReference type="eggNOG" id="COG0438">
    <property type="taxonomic scope" value="Bacteria"/>
</dbReference>
<organism evidence="2 3">
    <name type="scientific">Hyphomicrobium denitrificans 1NES1</name>
    <dbReference type="NCBI Taxonomy" id="670307"/>
    <lineage>
        <taxon>Bacteria</taxon>
        <taxon>Pseudomonadati</taxon>
        <taxon>Pseudomonadota</taxon>
        <taxon>Alphaproteobacteria</taxon>
        <taxon>Hyphomicrobiales</taxon>
        <taxon>Hyphomicrobiaceae</taxon>
        <taxon>Hyphomicrobium</taxon>
    </lineage>
</organism>
<gene>
    <name evidence="2" type="ORF">HYPDE_23118</name>
</gene>
<reference evidence="2 3" key="1">
    <citation type="journal article" date="2013" name="Genome Announc.">
        <title>Genome sequences for three denitrifying bacterial strains isolated from a uranium- and nitrate-contaminated subsurface environment.</title>
        <authorList>
            <person name="Venkatramanan R."/>
            <person name="Prakash O."/>
            <person name="Woyke T."/>
            <person name="Chain P."/>
            <person name="Goodwin L.A."/>
            <person name="Watson D."/>
            <person name="Brooks S."/>
            <person name="Kostka J.E."/>
            <person name="Green S.J."/>
        </authorList>
    </citation>
    <scope>NUCLEOTIDE SEQUENCE [LARGE SCALE GENOMIC DNA]</scope>
    <source>
        <strain evidence="2 3">1NES1</strain>
    </source>
</reference>
<proteinExistence type="predicted"/>
<dbReference type="HOGENOM" id="CLU_009583_11_7_5"/>
<sequence length="406" mass="44851">MSRILVVCVKFSTDAANGWLTNDLVDAFVRAGHTVDVIHLEWQDEHPVEFVTTPDGTRLLRLSALAFFPRWLPYTVRKGAKWLTASYLAARLARRFMPPESYDLLVGFSPAVVTDGLIRLYRQRAKKTLLIYWDFFPLAQHQLGLLPGGDVAASLARRFEARAVGQYAQTGCMTPANIQLFGTYFPKYAGAITQILPWGPASFIDRSRRDEFRKNFGFAADDVVCVFGGQLIPGREIERIGELAQRVAKTLPHVRFVIAGSGPLAALIERQAADLPNLEFLGKLSRVRYGELLAAGDIGIVLTSADFKVPNFPSKTVDYFRARLPVLGATEKFGDYSSIINNEIGAGLSCSVEDTAQLEKNLHMLACDPSYRLACGQRGADYYQTHMSAPNLVKRLIGEAACPGIC</sequence>
<accession>N0B8C1</accession>
<dbReference type="InterPro" id="IPR001296">
    <property type="entry name" value="Glyco_trans_1"/>
</dbReference>
<evidence type="ECO:0000313" key="3">
    <source>
        <dbReference type="Proteomes" id="UP000005952"/>
    </source>
</evidence>
<feature type="domain" description="Glycosyl transferase family 1" evidence="1">
    <location>
        <begin position="209"/>
        <end position="379"/>
    </location>
</feature>
<dbReference type="Proteomes" id="UP000005952">
    <property type="component" value="Chromosome"/>
</dbReference>
<dbReference type="RefSeq" id="WP_015596348.1">
    <property type="nucleotide sequence ID" value="NC_021172.1"/>
</dbReference>
<evidence type="ECO:0000259" key="1">
    <source>
        <dbReference type="Pfam" id="PF00534"/>
    </source>
</evidence>
<name>N0B8C1_9HYPH</name>
<evidence type="ECO:0000313" key="2">
    <source>
        <dbReference type="EMBL" id="AGK56310.1"/>
    </source>
</evidence>
<dbReference type="Gene3D" id="3.40.50.2000">
    <property type="entry name" value="Glycogen Phosphorylase B"/>
    <property type="match status" value="1"/>
</dbReference>
<keyword evidence="3" id="KW-1185">Reference proteome</keyword>
<dbReference type="STRING" id="670307.HYPDE_23118"/>
<dbReference type="PANTHER" id="PTHR12526:SF609">
    <property type="entry name" value="LIPOPOLYSACCHARIDE BIOSYNTHESIS PROTEIN"/>
    <property type="match status" value="1"/>
</dbReference>